<gene>
    <name evidence="4" type="ORF">PCON_10207</name>
</gene>
<accession>U4LA67</accession>
<keyword evidence="2" id="KW-0472">Membrane</keyword>
<dbReference type="PANTHER" id="PTHR39460">
    <property type="entry name" value="EXPRESSED PROTEIN"/>
    <property type="match status" value="1"/>
</dbReference>
<feature type="region of interest" description="Disordered" evidence="1">
    <location>
        <begin position="37"/>
        <end position="75"/>
    </location>
</feature>
<protein>
    <recommendedName>
        <fullName evidence="3">DUF7729 domain-containing protein</fullName>
    </recommendedName>
</protein>
<dbReference type="AlphaFoldDB" id="U4LA67"/>
<organism evidence="4 5">
    <name type="scientific">Pyronema omphalodes (strain CBS 100304)</name>
    <name type="common">Pyronema confluens</name>
    <dbReference type="NCBI Taxonomy" id="1076935"/>
    <lineage>
        <taxon>Eukaryota</taxon>
        <taxon>Fungi</taxon>
        <taxon>Dikarya</taxon>
        <taxon>Ascomycota</taxon>
        <taxon>Pezizomycotina</taxon>
        <taxon>Pezizomycetes</taxon>
        <taxon>Pezizales</taxon>
        <taxon>Pyronemataceae</taxon>
        <taxon>Pyronema</taxon>
    </lineage>
</organism>
<keyword evidence="2" id="KW-1133">Transmembrane helix</keyword>
<keyword evidence="2" id="KW-0812">Transmembrane</keyword>
<reference evidence="4 5" key="1">
    <citation type="journal article" date="2013" name="PLoS Genet.">
        <title>The genome and development-dependent transcriptomes of Pyronema confluens: a window into fungal evolution.</title>
        <authorList>
            <person name="Traeger S."/>
            <person name="Altegoer F."/>
            <person name="Freitag M."/>
            <person name="Gabaldon T."/>
            <person name="Kempken F."/>
            <person name="Kumar A."/>
            <person name="Marcet-Houben M."/>
            <person name="Poggeler S."/>
            <person name="Stajich J.E."/>
            <person name="Nowrousian M."/>
        </authorList>
    </citation>
    <scope>NUCLEOTIDE SEQUENCE [LARGE SCALE GENOMIC DNA]</scope>
    <source>
        <strain evidence="5">CBS 100304</strain>
        <tissue evidence="4">Vegetative mycelium</tissue>
    </source>
</reference>
<dbReference type="Pfam" id="PF24855">
    <property type="entry name" value="DUF7729"/>
    <property type="match status" value="1"/>
</dbReference>
<dbReference type="eggNOG" id="ENOG502S3AD">
    <property type="taxonomic scope" value="Eukaryota"/>
</dbReference>
<evidence type="ECO:0000313" key="4">
    <source>
        <dbReference type="EMBL" id="CCX10613.1"/>
    </source>
</evidence>
<dbReference type="EMBL" id="HF935554">
    <property type="protein sequence ID" value="CCX10613.1"/>
    <property type="molecule type" value="Genomic_DNA"/>
</dbReference>
<evidence type="ECO:0000313" key="5">
    <source>
        <dbReference type="Proteomes" id="UP000018144"/>
    </source>
</evidence>
<sequence length="321" mass="35089">MVSLILGVSAGNGIKDRDVNWMRDDLAKPVEILVDTNSMIRRSPTPRADHTDEPEGSSDDQKSKSNDSKNNTDTTGTVTDRPFFIFDSVSTIVNLTQSCGAFLTKVKNSDEFQGCKPLSGVIRDSMKFWEIVQLGLFQTTKAMDKVCKTDFQKCSKIMENLSGQVNLPENCAEDFQKGNPIVSNLWSQLVAYRPVQQAGCEVDEKGTNCYASMAHSDEPSDVYIYSLPLGNVLPTSYRPTCNKCMKSAVNHYRAYAGNASNPLFKTFPQTVDQINYVCGPNFVSKDGLNYTGSSAASSVYPASVAPLFAISALTALFALLA</sequence>
<evidence type="ECO:0000259" key="3">
    <source>
        <dbReference type="Pfam" id="PF24855"/>
    </source>
</evidence>
<feature type="transmembrane region" description="Helical" evidence="2">
    <location>
        <begin position="299"/>
        <end position="320"/>
    </location>
</feature>
<proteinExistence type="predicted"/>
<dbReference type="OMA" id="QINIECG"/>
<dbReference type="Proteomes" id="UP000018144">
    <property type="component" value="Unassembled WGS sequence"/>
</dbReference>
<evidence type="ECO:0000256" key="2">
    <source>
        <dbReference type="SAM" id="Phobius"/>
    </source>
</evidence>
<dbReference type="PANTHER" id="PTHR39460:SF1">
    <property type="entry name" value="C6 TRANSCRIPTION FACTOR"/>
    <property type="match status" value="1"/>
</dbReference>
<evidence type="ECO:0000256" key="1">
    <source>
        <dbReference type="SAM" id="MobiDB-lite"/>
    </source>
</evidence>
<feature type="domain" description="DUF7729" evidence="3">
    <location>
        <begin position="86"/>
        <end position="285"/>
    </location>
</feature>
<dbReference type="InterPro" id="IPR056146">
    <property type="entry name" value="DUF7729"/>
</dbReference>
<feature type="compositionally biased region" description="Basic and acidic residues" evidence="1">
    <location>
        <begin position="47"/>
        <end position="67"/>
    </location>
</feature>
<dbReference type="OrthoDB" id="2564812at2759"/>
<name>U4LA67_PYROM</name>
<keyword evidence="5" id="KW-1185">Reference proteome</keyword>